<dbReference type="Pfam" id="PF13302">
    <property type="entry name" value="Acetyltransf_3"/>
    <property type="match status" value="1"/>
</dbReference>
<dbReference type="InterPro" id="IPR051908">
    <property type="entry name" value="Ribosomal_N-acetyltransferase"/>
</dbReference>
<dbReference type="PANTHER" id="PTHR43441">
    <property type="entry name" value="RIBOSOMAL-PROTEIN-SERINE ACETYLTRANSFERASE"/>
    <property type="match status" value="1"/>
</dbReference>
<dbReference type="PANTHER" id="PTHR43441:SF10">
    <property type="entry name" value="ACETYLTRANSFERASE"/>
    <property type="match status" value="1"/>
</dbReference>
<dbReference type="InterPro" id="IPR016181">
    <property type="entry name" value="Acyl_CoA_acyltransferase"/>
</dbReference>
<evidence type="ECO:0000313" key="2">
    <source>
        <dbReference type="EMBL" id="WMX46741.1"/>
    </source>
</evidence>
<gene>
    <name evidence="2" type="ORF">RGF97_20590</name>
</gene>
<keyword evidence="3" id="KW-1185">Reference proteome</keyword>
<evidence type="ECO:0000313" key="3">
    <source>
        <dbReference type="Proteomes" id="UP001250858"/>
    </source>
</evidence>
<accession>A0ABY9RZ06</accession>
<dbReference type="PROSITE" id="PS51186">
    <property type="entry name" value="GNAT"/>
    <property type="match status" value="1"/>
</dbReference>
<feature type="domain" description="N-acetyltransferase" evidence="1">
    <location>
        <begin position="11"/>
        <end position="174"/>
    </location>
</feature>
<name>A0ABY9RZ06_9ACTN</name>
<evidence type="ECO:0000259" key="1">
    <source>
        <dbReference type="PROSITE" id="PS51186"/>
    </source>
</evidence>
<dbReference type="EMBL" id="CP133762">
    <property type="protein sequence ID" value="WMX46741.1"/>
    <property type="molecule type" value="Genomic_DNA"/>
</dbReference>
<dbReference type="SUPFAM" id="SSF55729">
    <property type="entry name" value="Acyl-CoA N-acyltransferases (Nat)"/>
    <property type="match status" value="1"/>
</dbReference>
<dbReference type="Gene3D" id="3.40.630.30">
    <property type="match status" value="1"/>
</dbReference>
<protein>
    <submittedName>
        <fullName evidence="2">GNAT family N-acetyltransferase</fullName>
    </submittedName>
</protein>
<dbReference type="RefSeq" id="WP_128977175.1">
    <property type="nucleotide sequence ID" value="NZ_CP133762.1"/>
</dbReference>
<sequence>MEPITLTTDRLRLRPFVPEDVDAVTAACQDPGIQRWTQVPSPYTRADADFFVNRLVPDGWRQDGEYTFAVEPLDGGPLLAATGLHARGPGVREVGFWLIKEHRGHGYMTEVVTALARWAFTSLDVHRLVWRAEVGNGPSRAVAERAGFVMEGVERAGLANKGTVRDAWVASLLPSDLGFPSPLPYLPAQAGAQA</sequence>
<dbReference type="Proteomes" id="UP001250858">
    <property type="component" value="Chromosome"/>
</dbReference>
<reference evidence="2 3" key="1">
    <citation type="submission" date="2023-09" db="EMBL/GenBank/DDBJ databases">
        <title>Complete genome of Streptomyces roseicoloratus T14.</title>
        <authorList>
            <person name="Bashizi T."/>
            <person name="Kim M.-J."/>
            <person name="Lee G."/>
            <person name="Tagele S.B."/>
            <person name="Shin J.-H."/>
        </authorList>
    </citation>
    <scope>NUCLEOTIDE SEQUENCE [LARGE SCALE GENOMIC DNA]</scope>
    <source>
        <strain evidence="2 3">T14</strain>
    </source>
</reference>
<organism evidence="2 3">
    <name type="scientific">Streptomyces roseicoloratus</name>
    <dbReference type="NCBI Taxonomy" id="2508722"/>
    <lineage>
        <taxon>Bacteria</taxon>
        <taxon>Bacillati</taxon>
        <taxon>Actinomycetota</taxon>
        <taxon>Actinomycetes</taxon>
        <taxon>Kitasatosporales</taxon>
        <taxon>Streptomycetaceae</taxon>
        <taxon>Streptomyces</taxon>
    </lineage>
</organism>
<dbReference type="InterPro" id="IPR000182">
    <property type="entry name" value="GNAT_dom"/>
</dbReference>
<proteinExistence type="predicted"/>